<dbReference type="EMBL" id="QPFP01000012">
    <property type="protein sequence ID" value="TEB33597.1"/>
    <property type="molecule type" value="Genomic_DNA"/>
</dbReference>
<evidence type="ECO:0000313" key="2">
    <source>
        <dbReference type="EMBL" id="TEB33597.1"/>
    </source>
</evidence>
<name>A0A4Y7THE0_COPMI</name>
<dbReference type="AlphaFoldDB" id="A0A4Y7THE0"/>
<feature type="region of interest" description="Disordered" evidence="1">
    <location>
        <begin position="109"/>
        <end position="227"/>
    </location>
</feature>
<gene>
    <name evidence="2" type="ORF">FA13DRAFT_161985</name>
</gene>
<keyword evidence="3" id="KW-1185">Reference proteome</keyword>
<reference evidence="2 3" key="1">
    <citation type="journal article" date="2019" name="Nat. Ecol. Evol.">
        <title>Megaphylogeny resolves global patterns of mushroom evolution.</title>
        <authorList>
            <person name="Varga T."/>
            <person name="Krizsan K."/>
            <person name="Foldi C."/>
            <person name="Dima B."/>
            <person name="Sanchez-Garcia M."/>
            <person name="Sanchez-Ramirez S."/>
            <person name="Szollosi G.J."/>
            <person name="Szarkandi J.G."/>
            <person name="Papp V."/>
            <person name="Albert L."/>
            <person name="Andreopoulos W."/>
            <person name="Angelini C."/>
            <person name="Antonin V."/>
            <person name="Barry K.W."/>
            <person name="Bougher N.L."/>
            <person name="Buchanan P."/>
            <person name="Buyck B."/>
            <person name="Bense V."/>
            <person name="Catcheside P."/>
            <person name="Chovatia M."/>
            <person name="Cooper J."/>
            <person name="Damon W."/>
            <person name="Desjardin D."/>
            <person name="Finy P."/>
            <person name="Geml J."/>
            <person name="Haridas S."/>
            <person name="Hughes K."/>
            <person name="Justo A."/>
            <person name="Karasinski D."/>
            <person name="Kautmanova I."/>
            <person name="Kiss B."/>
            <person name="Kocsube S."/>
            <person name="Kotiranta H."/>
            <person name="LaButti K.M."/>
            <person name="Lechner B.E."/>
            <person name="Liimatainen K."/>
            <person name="Lipzen A."/>
            <person name="Lukacs Z."/>
            <person name="Mihaltcheva S."/>
            <person name="Morgado L.N."/>
            <person name="Niskanen T."/>
            <person name="Noordeloos M.E."/>
            <person name="Ohm R.A."/>
            <person name="Ortiz-Santana B."/>
            <person name="Ovrebo C."/>
            <person name="Racz N."/>
            <person name="Riley R."/>
            <person name="Savchenko A."/>
            <person name="Shiryaev A."/>
            <person name="Soop K."/>
            <person name="Spirin V."/>
            <person name="Szebenyi C."/>
            <person name="Tomsovsky M."/>
            <person name="Tulloss R.E."/>
            <person name="Uehling J."/>
            <person name="Grigoriev I.V."/>
            <person name="Vagvolgyi C."/>
            <person name="Papp T."/>
            <person name="Martin F.M."/>
            <person name="Miettinen O."/>
            <person name="Hibbett D.S."/>
            <person name="Nagy L.G."/>
        </authorList>
    </citation>
    <scope>NUCLEOTIDE SEQUENCE [LARGE SCALE GENOMIC DNA]</scope>
    <source>
        <strain evidence="2 3">FP101781</strain>
    </source>
</reference>
<evidence type="ECO:0000313" key="3">
    <source>
        <dbReference type="Proteomes" id="UP000298030"/>
    </source>
</evidence>
<organism evidence="2 3">
    <name type="scientific">Coprinellus micaceus</name>
    <name type="common">Glistening ink-cap mushroom</name>
    <name type="synonym">Coprinus micaceus</name>
    <dbReference type="NCBI Taxonomy" id="71717"/>
    <lineage>
        <taxon>Eukaryota</taxon>
        <taxon>Fungi</taxon>
        <taxon>Dikarya</taxon>
        <taxon>Basidiomycota</taxon>
        <taxon>Agaricomycotina</taxon>
        <taxon>Agaricomycetes</taxon>
        <taxon>Agaricomycetidae</taxon>
        <taxon>Agaricales</taxon>
        <taxon>Agaricineae</taxon>
        <taxon>Psathyrellaceae</taxon>
        <taxon>Coprinellus</taxon>
    </lineage>
</organism>
<proteinExistence type="predicted"/>
<evidence type="ECO:0000256" key="1">
    <source>
        <dbReference type="SAM" id="MobiDB-lite"/>
    </source>
</evidence>
<comment type="caution">
    <text evidence="2">The sequence shown here is derived from an EMBL/GenBank/DDBJ whole genome shotgun (WGS) entry which is preliminary data.</text>
</comment>
<dbReference type="Proteomes" id="UP000298030">
    <property type="component" value="Unassembled WGS sequence"/>
</dbReference>
<sequence length="247" mass="27105">MSSSLPPLFKTFLSVTASSLNRCGPSNPGLSISLPTDPLRASLRLSTVLQASSSPCALPGAQHHLSLVRKTHPQKGGCFKATADPVTHCRLFTSSPAYARLSAPPHLGLPVGHTSSRNPTLRLRKAGSDPPSWDRTSCCARQRIQVRTRSRSRSRTRRRSRNITQTDTKTLKNRLKRPLAPPTYHLGQAHDPEEDPKVIPISTAASTSRPPSFRCRSRSTSTPRGLRGGGGWLVLPNQHRHLRWCVL</sequence>
<accession>A0A4Y7THE0</accession>
<protein>
    <submittedName>
        <fullName evidence="2">Uncharacterized protein</fullName>
    </submittedName>
</protein>
<feature type="compositionally biased region" description="Basic and acidic residues" evidence="1">
    <location>
        <begin position="188"/>
        <end position="197"/>
    </location>
</feature>
<feature type="compositionally biased region" description="Low complexity" evidence="1">
    <location>
        <begin position="206"/>
        <end position="225"/>
    </location>
</feature>
<feature type="compositionally biased region" description="Basic residues" evidence="1">
    <location>
        <begin position="144"/>
        <end position="161"/>
    </location>
</feature>